<evidence type="ECO:0000256" key="1">
    <source>
        <dbReference type="SAM" id="MobiDB-lite"/>
    </source>
</evidence>
<accession>A0ABZ2R700</accession>
<dbReference type="InterPro" id="IPR046537">
    <property type="entry name" value="DUF6602"/>
</dbReference>
<name>A0ABZ2R700_9MICC</name>
<feature type="region of interest" description="Disordered" evidence="1">
    <location>
        <begin position="1"/>
        <end position="21"/>
    </location>
</feature>
<reference evidence="3 4" key="1">
    <citation type="submission" date="2024-03" db="EMBL/GenBank/DDBJ databases">
        <title>Rhodococcus navarretei sp. nov. and Pseudarthrobacter quantumdoti sp. nov., two new species with the ability to biosynthesize Quantum Dots isolated from soil samples at Union Glacier, Antarctica.</title>
        <authorList>
            <person name="Vargas M."/>
        </authorList>
    </citation>
    <scope>NUCLEOTIDE SEQUENCE [LARGE SCALE GENOMIC DNA]</scope>
    <source>
        <strain evidence="3 4">RC-2-3</strain>
    </source>
</reference>
<evidence type="ECO:0000313" key="3">
    <source>
        <dbReference type="EMBL" id="WXK94096.1"/>
    </source>
</evidence>
<evidence type="ECO:0000259" key="2">
    <source>
        <dbReference type="Pfam" id="PF20247"/>
    </source>
</evidence>
<sequence length="334" mass="37556">MSDLQNDTKDASDDKKQREHELQTFLRQDLVEIESEYERIYSRSTEDPGTAGDEGEENWKALLEQWLPNSYKVVTKGRIIGVDGKASPQVDVIVLRPSYPERLLNKKLYLVHGVAAVFECKTTVTAKHIREATETAAKISALSGPRTGTPYRELTSPPLYGLLAHSHSWKKEGSTPRENIDEYLTEGQQQAKHPRDLINVVCVADLAIWELGIMPYMGGIYSGVEWRGQNNLYGLPEEGGALTMYQRWHEDSGQPEANPLAVLIAMLFQRLGWEDPELRPLADYFRLAGLQGASQAMTHPWPLFDVYTPDLAAQLQAGALVNGSAWNEWTMYLP</sequence>
<dbReference type="Pfam" id="PF20247">
    <property type="entry name" value="DUF6602"/>
    <property type="match status" value="1"/>
</dbReference>
<keyword evidence="4" id="KW-1185">Reference proteome</keyword>
<feature type="domain" description="DUF6602" evidence="2">
    <location>
        <begin position="43"/>
        <end position="142"/>
    </location>
</feature>
<proteinExistence type="predicted"/>
<organism evidence="3 4">
    <name type="scientific">Pseudarthrobacter quantipunctorum</name>
    <dbReference type="NCBI Taxonomy" id="3128980"/>
    <lineage>
        <taxon>Bacteria</taxon>
        <taxon>Bacillati</taxon>
        <taxon>Actinomycetota</taxon>
        <taxon>Actinomycetes</taxon>
        <taxon>Micrococcales</taxon>
        <taxon>Micrococcaceae</taxon>
        <taxon>Pseudarthrobacter</taxon>
    </lineage>
</organism>
<dbReference type="Proteomes" id="UP001623384">
    <property type="component" value="Chromosome"/>
</dbReference>
<dbReference type="CDD" id="cd21173">
    <property type="entry name" value="NucC-like"/>
    <property type="match status" value="1"/>
</dbReference>
<evidence type="ECO:0000313" key="4">
    <source>
        <dbReference type="Proteomes" id="UP001623384"/>
    </source>
</evidence>
<dbReference type="EMBL" id="CP148033">
    <property type="protein sequence ID" value="WXK94096.1"/>
    <property type="molecule type" value="Genomic_DNA"/>
</dbReference>
<gene>
    <name evidence="3" type="ORF">WHH00_04630</name>
</gene>
<dbReference type="RefSeq" id="WP_406636960.1">
    <property type="nucleotide sequence ID" value="NZ_CP148033.1"/>
</dbReference>
<protein>
    <submittedName>
        <fullName evidence="3">DUF6602 domain-containing protein</fullName>
    </submittedName>
</protein>